<dbReference type="Proteomes" id="UP000479710">
    <property type="component" value="Unassembled WGS sequence"/>
</dbReference>
<evidence type="ECO:0000259" key="6">
    <source>
        <dbReference type="Pfam" id="PF18052"/>
    </source>
</evidence>
<dbReference type="AlphaFoldDB" id="A0A6G1DY58"/>
<evidence type="ECO:0000256" key="5">
    <source>
        <dbReference type="ARBA" id="ARBA00022821"/>
    </source>
</evidence>
<dbReference type="GO" id="GO:0000166">
    <property type="term" value="F:nucleotide binding"/>
    <property type="evidence" value="ECO:0007669"/>
    <property type="project" value="UniProtKB-KW"/>
</dbReference>
<gene>
    <name evidence="7" type="ORF">E2562_016949</name>
</gene>
<keyword evidence="8" id="KW-1185">Reference proteome</keyword>
<protein>
    <recommendedName>
        <fullName evidence="6">Disease resistance N-terminal domain-containing protein</fullName>
    </recommendedName>
</protein>
<feature type="domain" description="Disease resistance N-terminal" evidence="6">
    <location>
        <begin position="20"/>
        <end position="66"/>
    </location>
</feature>
<comment type="caution">
    <text evidence="7">The sequence shown here is derived from an EMBL/GenBank/DDBJ whole genome shotgun (WGS) entry which is preliminary data.</text>
</comment>
<evidence type="ECO:0000256" key="4">
    <source>
        <dbReference type="ARBA" id="ARBA00022741"/>
    </source>
</evidence>
<proteinExistence type="inferred from homology"/>
<evidence type="ECO:0000313" key="8">
    <source>
        <dbReference type="Proteomes" id="UP000479710"/>
    </source>
</evidence>
<keyword evidence="5" id="KW-0611">Plant defense</keyword>
<reference evidence="7 8" key="1">
    <citation type="submission" date="2019-11" db="EMBL/GenBank/DDBJ databases">
        <title>Whole genome sequence of Oryza granulata.</title>
        <authorList>
            <person name="Li W."/>
        </authorList>
    </citation>
    <scope>NUCLEOTIDE SEQUENCE [LARGE SCALE GENOMIC DNA]</scope>
    <source>
        <strain evidence="8">cv. Menghai</strain>
        <tissue evidence="7">Leaf</tissue>
    </source>
</reference>
<keyword evidence="3" id="KW-0677">Repeat</keyword>
<dbReference type="Pfam" id="PF18052">
    <property type="entry name" value="Rx_N"/>
    <property type="match status" value="1"/>
</dbReference>
<keyword evidence="4" id="KW-0547">Nucleotide-binding</keyword>
<accession>A0A6G1DY58</accession>
<evidence type="ECO:0000256" key="1">
    <source>
        <dbReference type="ARBA" id="ARBA00008894"/>
    </source>
</evidence>
<dbReference type="GO" id="GO:0006952">
    <property type="term" value="P:defense response"/>
    <property type="evidence" value="ECO:0007669"/>
    <property type="project" value="UniProtKB-KW"/>
</dbReference>
<comment type="similarity">
    <text evidence="1">Belongs to the disease resistance NB-LRR family.</text>
</comment>
<organism evidence="7 8">
    <name type="scientific">Oryza meyeriana var. granulata</name>
    <dbReference type="NCBI Taxonomy" id="110450"/>
    <lineage>
        <taxon>Eukaryota</taxon>
        <taxon>Viridiplantae</taxon>
        <taxon>Streptophyta</taxon>
        <taxon>Embryophyta</taxon>
        <taxon>Tracheophyta</taxon>
        <taxon>Spermatophyta</taxon>
        <taxon>Magnoliopsida</taxon>
        <taxon>Liliopsida</taxon>
        <taxon>Poales</taxon>
        <taxon>Poaceae</taxon>
        <taxon>BOP clade</taxon>
        <taxon>Oryzoideae</taxon>
        <taxon>Oryzeae</taxon>
        <taxon>Oryzinae</taxon>
        <taxon>Oryza</taxon>
        <taxon>Oryza meyeriana</taxon>
    </lineage>
</organism>
<sequence length="83" mass="9629">MTRGFHELETIIMPPFELVIEAAEKGNRRAKLVKWFQELKEAFYDAEELLEEHEYSILKCKAKNKDILGKDYTQGMPPPSAIC</sequence>
<name>A0A6G1DY58_9ORYZ</name>
<evidence type="ECO:0000313" key="7">
    <source>
        <dbReference type="EMBL" id="KAF0917152.1"/>
    </source>
</evidence>
<evidence type="ECO:0000256" key="2">
    <source>
        <dbReference type="ARBA" id="ARBA00022614"/>
    </source>
</evidence>
<dbReference type="InterPro" id="IPR041118">
    <property type="entry name" value="Rx_N"/>
</dbReference>
<dbReference type="EMBL" id="SPHZ02000005">
    <property type="protein sequence ID" value="KAF0917152.1"/>
    <property type="molecule type" value="Genomic_DNA"/>
</dbReference>
<keyword evidence="2" id="KW-0433">Leucine-rich repeat</keyword>
<dbReference type="OrthoDB" id="685126at2759"/>
<evidence type="ECO:0000256" key="3">
    <source>
        <dbReference type="ARBA" id="ARBA00022737"/>
    </source>
</evidence>